<proteinExistence type="inferred from homology"/>
<evidence type="ECO:0000259" key="3">
    <source>
        <dbReference type="Pfam" id="PF19032"/>
    </source>
</evidence>
<sequence length="465" mass="53600">MAAKSPISLANFFIFNSSYCRYESDEKNKILYYYPTDNDLNTKVRTVGLCEAVIKFTGTFGTSPCEALHTQKTKQVFLEPEPGFWMVMTLNVPFQQKSRDGQVYMEYFTDEIQDHIYQSLLLKSYRMFTLMHGTFGSIVGEKKEDVATLRKKLNEFYENYLMNLKSSDADLLDIFQGIHFLPLERYSFLKILCFINQVEEKFRCVKYSVFLYNDQLVWSGLEPEDTQVVYQYLSLEQIPFFIESELKGGVFSPSRTSPFGSGTHFGKFMTGPRSMEDEAGLQKLPKIFLSNGKICCYLIAYRALNATVCLLVEVSNQLKLEFFKSLDVELGNQLSSLASEIGEQYSKTISHLNTEQQSKFMYMYFNHMNLAEKTTMHADMKSTGHSLIPSDIMKLFGDFYTDLSKMKDFGEIIGKTLTDCWVVGKLSDERELYVILQQKNANIVDVNDELKKLSASYFQSIFIMD</sequence>
<feature type="domain" description="CCZ1/INTU second Longin" evidence="3">
    <location>
        <begin position="205"/>
        <end position="327"/>
    </location>
</feature>
<dbReference type="PANTHER" id="PTHR13056">
    <property type="entry name" value="VACUOLAR FUSION PROTEIN CCZ1 HOMOLOG-RELATED"/>
    <property type="match status" value="1"/>
</dbReference>
<name>A0A8X6FMD8_TRICU</name>
<dbReference type="OrthoDB" id="240546at2759"/>
<dbReference type="Proteomes" id="UP000887116">
    <property type="component" value="Unassembled WGS sequence"/>
</dbReference>
<organism evidence="5 6">
    <name type="scientific">Trichonephila clavata</name>
    <name type="common">Joro spider</name>
    <name type="synonym">Nephila clavata</name>
    <dbReference type="NCBI Taxonomy" id="2740835"/>
    <lineage>
        <taxon>Eukaryota</taxon>
        <taxon>Metazoa</taxon>
        <taxon>Ecdysozoa</taxon>
        <taxon>Arthropoda</taxon>
        <taxon>Chelicerata</taxon>
        <taxon>Arachnida</taxon>
        <taxon>Araneae</taxon>
        <taxon>Araneomorphae</taxon>
        <taxon>Entelegynae</taxon>
        <taxon>Araneoidea</taxon>
        <taxon>Nephilidae</taxon>
        <taxon>Trichonephila</taxon>
    </lineage>
</organism>
<gene>
    <name evidence="5" type="primary">ccz1</name>
    <name evidence="5" type="ORF">TNCT_189621</name>
</gene>
<feature type="domain" description="CCZ1/INTU/HPS4 third Longin" evidence="4">
    <location>
        <begin position="358"/>
        <end position="453"/>
    </location>
</feature>
<evidence type="ECO:0000313" key="6">
    <source>
        <dbReference type="Proteomes" id="UP000887116"/>
    </source>
</evidence>
<dbReference type="GO" id="GO:0016192">
    <property type="term" value="P:vesicle-mediated transport"/>
    <property type="evidence" value="ECO:0007669"/>
    <property type="project" value="InterPro"/>
</dbReference>
<reference evidence="5" key="1">
    <citation type="submission" date="2020-07" db="EMBL/GenBank/DDBJ databases">
        <title>Multicomponent nature underlies the extraordinary mechanical properties of spider dragline silk.</title>
        <authorList>
            <person name="Kono N."/>
            <person name="Nakamura H."/>
            <person name="Mori M."/>
            <person name="Yoshida Y."/>
            <person name="Ohtoshi R."/>
            <person name="Malay A.D."/>
            <person name="Moran D.A.P."/>
            <person name="Tomita M."/>
            <person name="Numata K."/>
            <person name="Arakawa K."/>
        </authorList>
    </citation>
    <scope>NUCLEOTIDE SEQUENCE</scope>
</reference>
<comment type="similarity">
    <text evidence="1">Belongs to the CCZ1 family.</text>
</comment>
<comment type="caution">
    <text evidence="5">The sequence shown here is derived from an EMBL/GenBank/DDBJ whole genome shotgun (WGS) entry which is preliminary data.</text>
</comment>
<dbReference type="Pfam" id="PF19032">
    <property type="entry name" value="Intu_longin_2"/>
    <property type="match status" value="1"/>
</dbReference>
<evidence type="ECO:0000313" key="5">
    <source>
        <dbReference type="EMBL" id="GFQ83652.1"/>
    </source>
</evidence>
<keyword evidence="6" id="KW-1185">Reference proteome</keyword>
<feature type="domain" description="CCZ1/INTU/HSP4 first Longin" evidence="2">
    <location>
        <begin position="10"/>
        <end position="133"/>
    </location>
</feature>
<protein>
    <submittedName>
        <fullName evidence="5">Vacuolar fusion protein CCZ1 homolog</fullName>
    </submittedName>
</protein>
<dbReference type="InterPro" id="IPR043989">
    <property type="entry name" value="CCZ1/INTU/HSP4_longin_3"/>
</dbReference>
<dbReference type="InterPro" id="IPR043988">
    <property type="entry name" value="CCZ1/INTU_longin_2"/>
</dbReference>
<dbReference type="GO" id="GO:0035658">
    <property type="term" value="C:Mon1-Ccz1 complex"/>
    <property type="evidence" value="ECO:0007669"/>
    <property type="project" value="InterPro"/>
</dbReference>
<dbReference type="Pfam" id="PF19031">
    <property type="entry name" value="Intu_longin_1"/>
    <property type="match status" value="1"/>
</dbReference>
<evidence type="ECO:0000256" key="1">
    <source>
        <dbReference type="ARBA" id="ARBA00005352"/>
    </source>
</evidence>
<dbReference type="EMBL" id="BMAO01032643">
    <property type="protein sequence ID" value="GFQ83652.1"/>
    <property type="molecule type" value="Genomic_DNA"/>
</dbReference>
<evidence type="ECO:0000259" key="4">
    <source>
        <dbReference type="Pfam" id="PF19033"/>
    </source>
</evidence>
<evidence type="ECO:0000259" key="2">
    <source>
        <dbReference type="Pfam" id="PF19031"/>
    </source>
</evidence>
<dbReference type="Pfam" id="PF19033">
    <property type="entry name" value="Intu_longin_3"/>
    <property type="match status" value="1"/>
</dbReference>
<dbReference type="InterPro" id="IPR013176">
    <property type="entry name" value="Ccz1"/>
</dbReference>
<dbReference type="InterPro" id="IPR043987">
    <property type="entry name" value="CCZ1/INTU/HSP4_longin_1"/>
</dbReference>
<dbReference type="AlphaFoldDB" id="A0A8X6FMD8"/>
<accession>A0A8X6FMD8</accession>
<dbReference type="PANTHER" id="PTHR13056:SF0">
    <property type="entry name" value="VACUOLAR FUSION PROTEIN CCZ1 HOMOLOG-RELATED"/>
    <property type="match status" value="1"/>
</dbReference>